<accession>A0A0S4IR50</accession>
<keyword evidence="1" id="KW-0472">Membrane</keyword>
<sequence>MDDEYELATLGAYPTLLSQSSNPFATQAPWGSHYETRVMGTTDIMSSSEVGRHSWNISVVTKELFQSLLPLTGVTMRDQPSVPVGYPVDYTQDPLFAVYLGSTAQSQSMTMQQYLSWIQPPRVIFSTLAIPLSCTIIQQPCIPDQHTAEARSHYCSPAITLSGSGSSILQSCTPDFKGFMDCSAAAALTSTVPMFASGIPAAYRYQLGSQNITGFFSSSDFCPLISDAIVEQTFVSCATARVDIPVRGNFYSNVSRCIESNVTLLGPRPADVSALRCVNMRCPYGLRLEVQMNGTNAWIPCPLSGDSGLVGIAAYNSNYTGTLRCEAAAVVCGTSNPTATSSAIPWTPAPVMNAAFNDVDGFAIEYYLAEAGSTFTRSQGKTLCGWMPNGSYLSFIPSLDFAVQLAAELAVTTTDVWIGATSPNTWDSMHGRYTISSLPIPAVSSGCYVLNLTAVRLGQTSNPGLVVSVACSSLHQVLCTRAWSNPALSVDFPSCPRFSRCSPTTLISDPRLHRSYFVSVNMTNSQQTLFSVSQASTLCSSGFLNAALFDLNNLVSLGAPTSTPTAQTPWYQALYSVINALQPNLVAFWTGLKWVAGTALPPWNGLVSNWPSSPSNGATFCFLLVPPGIYFTPLFAVSDCSATFPAVCYIQNPFQATSIVGYDYQFYFNHVPVSYSRVSQGTFCSQIQSNAFFSPILDNGPLFTAVISWYQSINAGAVGTSWTLSDENVTSTSSRLFLGSSIQVTSPIAASLLFPFASAPGNVRLRSSATSLFVPSATSGVTFDTTQQGTFPVALTNATSTPVAGGKIFAAPSSAQGAYICAVPNSQTDAAAWVSPICGTNATSWCDPINSATNDLATDSVFQMSRDLYDANAGATFCTSQGGQPLLTPLTNNLNFYFYNVTQIAASMLFGSLLQGQLFWPGLVVSGGVITSATGGTSYTHLSNPGATGFFAPSGTPVSFSPISAASLPNGTCLAAYFPSSPFVTAVDRVLFKAVDCRQPLFMPCKKPLISVSPVFVPWNVTSQTTPTIIGTRILPYFSFAVVPTPSAYNAARRICRGYQGDLAWVPRTTNITTALGNITTNANLATSTAKLWLGFSANTPNPSLQTVQNAFRIPFDASTYVVQTPTAFCLSMFKNSTIVPEPDCSVAMSFVCMRELLEFTVNPGTASLIVGDPALSSVVPGLQNSLPQIALTGYRSVMAFMINASAVGAVQISGTIPTFTVGSATTSVSAMFTSTAALFIPVPLLVRGVLQEYCCGNSAFNVQTTWVITVYPRPQLECSSSANGPFDYDASTIVDVQRTGYTLYCRIAVVSPDASYSLSFGVIATTRGENRPAALVATLQTSTFTSIQRNATASTADWGTFASSIMQVDVVPQSAGGIVNLTWMIPSCTGTCKTIPTATVIRCFRVAAPQPIFIAALPIANMWSNPAARLYVAINTPPFGTDAIFVNLTSSCSSSTMILSPTFLVWRSTSIAGVATNLSVQLVALSSSPSSCAIIANYWLSQSTSSTGDTAAILSSQISGSIVLGSVQMTSTSSSYYKQTLDPPYLSVYPGDVVTCNLTRVIAADSTLNDLQIQYTFTPQSAFTIGGGTFPKITSTQSTSTLQLIVQNDSTKVSALMGLITGVVSRDYPLDVAAEFIGLQTLPQLIPPVRIILRKVITVLSLPTLIATGVSTSDSVVILSLPQAPLSTLNITIACSNTTYSQAFSSTVFVGPDSRISRLGDEQTLVVQVPLVPPDRLTDADIPFDTLWVCLFQISGSADVDPLVPSFNLIVRKRGRGSLSTTISIFRPGNVYLFVVSVQSSSLLPRAVSIQSTNITINGTVITLTQASRDVRASTVTADTTLTNCTVNITVPLAATYLSSIFITVQVQLNDTVWFRNPPSRSIELIPLIVATAVPLPSSFTFSQPIGTQTSQTLTIQLSALPRQADVTIQCTTSPSTFSGGAIAKFTPAISTVSMSSVTVTNSSLTRALVSMVGVVPNVIVSVSCQLQSTAGELFSTPSTALSLTMLSGASMQFVPLLQVAISILLFPGVLFIGSDNQRQVVVQISTLPMSNITVNLSMAIDSSGGLVPRVDPNNCITMTPNSWVTFGSSDAGSGNIVQNLTIQATCNSMTSAAAAEDAFFISMSMFANVTLKASLATTATNIDTSASAQQKLAVSFPILPKRVVSLVHAETDQPLTTATVYCGGVETYTPIVVNISALPLDVDSAATVQMNIVDDDEYNTTASFVYASPSQLQFSRKLSASLSRQWEWVCAVGFFTGLRANITQVVKTVVLGVDAPTEFASPGPSVQLILQKLLTVSVTFPKDITVGSLSISMSIAPELLPNDGDVLVIEFVSSCPASISLQHGNSVTWTPGMADSEQALRVLTYKSVQNCIVSLQLSQNSTARNYAQSLFNQTVNLYDPSLVSWLLYDLGKYPTVASDDITSPEGVQFMAQVDQANSFVSSTIIPVPLIGITEFGNNSDFVTYVASLANNSVTTAVYAMSNVPDSGSSGLLAVLQANPSVIQCKQNSTHFPNYLMVSINAPYYTPSQDEMITLIFTQYALTRSDAPLSVSGTNVSFYVVASANKVSEVRETFYATSYIFAAVASLACGPALSTRAIQMSVILDFVSCPNTNWRIQKANAMNSVFRPIHISMGTDDNLGPYMAAAVYSVMLFAILIVLHVIAMFLVFARRLEMQTKTDASTGVAMAMLRFPSLELFPALYVVGIVFHSTLKVMSYSDDSSFRAASIVLFIIVGVGIPCAITYFSFFKVAPVVYQESDNTGCSKYVLYPRGRWVLDPFVLTIANEELRMSLQRYLPKYGMLLEELVGSTSHSRNVTLKVSRLTSSGHNHAHRLEAMKAADALEEKRLNFQIQQPTDSTDMHVSILDLIRWRVAKHYYVFDVFLAILCASTTVYEPKTTTGCMIEAWVLLALFLLQIAVFVVVQPFRRHCFNILHTIMSLCQCAAVVTTLVSVMSDSRGQYVQDAINGCLVALAAFMIIYIVIDVIFSIFALIQFLAKKGYKIGPKLLAIVGDGDDVDHHQIEIDENVPLRELLQGFVSEEAINMCNEEALSQKVDAEWELHVEMLLPFASPSRMRACSNFTVQTQDVVL</sequence>
<keyword evidence="3" id="KW-1185">Reference proteome</keyword>
<keyword evidence="1" id="KW-1133">Transmembrane helix</keyword>
<evidence type="ECO:0000313" key="2">
    <source>
        <dbReference type="EMBL" id="CUF36171.1"/>
    </source>
</evidence>
<dbReference type="InterPro" id="IPR016187">
    <property type="entry name" value="CTDL_fold"/>
</dbReference>
<dbReference type="SUPFAM" id="SSF56436">
    <property type="entry name" value="C-type lectin-like"/>
    <property type="match status" value="2"/>
</dbReference>
<dbReference type="VEuPathDB" id="TriTrypDB:BSAL_61800"/>
<gene>
    <name evidence="2" type="ORF">BSAL_61800</name>
</gene>
<organism evidence="2 3">
    <name type="scientific">Bodo saltans</name>
    <name type="common">Flagellated protozoan</name>
    <dbReference type="NCBI Taxonomy" id="75058"/>
    <lineage>
        <taxon>Eukaryota</taxon>
        <taxon>Discoba</taxon>
        <taxon>Euglenozoa</taxon>
        <taxon>Kinetoplastea</taxon>
        <taxon>Metakinetoplastina</taxon>
        <taxon>Eubodonida</taxon>
        <taxon>Bodonidae</taxon>
        <taxon>Bodo</taxon>
    </lineage>
</organism>
<evidence type="ECO:0000256" key="1">
    <source>
        <dbReference type="SAM" id="Phobius"/>
    </source>
</evidence>
<protein>
    <submittedName>
        <fullName evidence="2">Transmembrane protein, putative</fullName>
    </submittedName>
</protein>
<feature type="transmembrane region" description="Helical" evidence="1">
    <location>
        <begin position="2643"/>
        <end position="2669"/>
    </location>
</feature>
<feature type="transmembrane region" description="Helical" evidence="1">
    <location>
        <begin position="2933"/>
        <end position="2953"/>
    </location>
</feature>
<dbReference type="Proteomes" id="UP000051952">
    <property type="component" value="Unassembled WGS sequence"/>
</dbReference>
<feature type="transmembrane region" description="Helical" evidence="1">
    <location>
        <begin position="2690"/>
        <end position="2708"/>
    </location>
</feature>
<evidence type="ECO:0000313" key="3">
    <source>
        <dbReference type="Proteomes" id="UP000051952"/>
    </source>
</evidence>
<feature type="transmembrane region" description="Helical" evidence="1">
    <location>
        <begin position="2965"/>
        <end position="2993"/>
    </location>
</feature>
<proteinExistence type="predicted"/>
<reference evidence="3" key="1">
    <citation type="submission" date="2015-09" db="EMBL/GenBank/DDBJ databases">
        <authorList>
            <consortium name="Pathogen Informatics"/>
        </authorList>
    </citation>
    <scope>NUCLEOTIDE SEQUENCE [LARGE SCALE GENOMIC DNA]</scope>
    <source>
        <strain evidence="3">Lake Konstanz</strain>
    </source>
</reference>
<name>A0A0S4IR50_BODSA</name>
<dbReference type="EMBL" id="CYKH01000307">
    <property type="protein sequence ID" value="CUF36171.1"/>
    <property type="molecule type" value="Genomic_DNA"/>
</dbReference>
<feature type="transmembrane region" description="Helical" evidence="1">
    <location>
        <begin position="2906"/>
        <end position="2926"/>
    </location>
</feature>
<keyword evidence="1 2" id="KW-0812">Transmembrane</keyword>
<feature type="transmembrane region" description="Helical" evidence="1">
    <location>
        <begin position="2877"/>
        <end position="2894"/>
    </location>
</feature>
<feature type="transmembrane region" description="Helical" evidence="1">
    <location>
        <begin position="2728"/>
        <end position="2748"/>
    </location>
</feature>